<dbReference type="SUPFAM" id="SSF102712">
    <property type="entry name" value="JAB1/MPN domain"/>
    <property type="match status" value="1"/>
</dbReference>
<dbReference type="SUPFAM" id="SSF47781">
    <property type="entry name" value="RuvA domain 2-like"/>
    <property type="match status" value="1"/>
</dbReference>
<dbReference type="PROSITE" id="PS50249">
    <property type="entry name" value="MPN"/>
    <property type="match status" value="1"/>
</dbReference>
<dbReference type="InterPro" id="IPR037518">
    <property type="entry name" value="MPN"/>
</dbReference>
<organism evidence="9 13">
    <name type="scientific">Pseudoalteromonas fuliginea</name>
    <dbReference type="NCBI Taxonomy" id="1872678"/>
    <lineage>
        <taxon>Bacteria</taxon>
        <taxon>Pseudomonadati</taxon>
        <taxon>Pseudomonadota</taxon>
        <taxon>Gammaproteobacteria</taxon>
        <taxon>Alteromonadales</taxon>
        <taxon>Pseudoalteromonadaceae</taxon>
        <taxon>Pseudoalteromonas</taxon>
    </lineage>
</organism>
<dbReference type="PANTHER" id="PTHR30471:SF3">
    <property type="entry name" value="UPF0758 PROTEIN YEES-RELATED"/>
    <property type="match status" value="1"/>
</dbReference>
<dbReference type="EMBL" id="JJNZ01000003">
    <property type="protein sequence ID" value="KDC53465.1"/>
    <property type="molecule type" value="Genomic_DNA"/>
</dbReference>
<dbReference type="PANTHER" id="PTHR30471">
    <property type="entry name" value="DNA REPAIR PROTEIN RADC"/>
    <property type="match status" value="1"/>
</dbReference>
<dbReference type="EMBL" id="SEUJ01000078">
    <property type="protein sequence ID" value="KAA1150263.1"/>
    <property type="molecule type" value="Genomic_DNA"/>
</dbReference>
<name>A0A063KX76_9GAMM</name>
<dbReference type="Proteomes" id="UP000027154">
    <property type="component" value="Unassembled WGS sequence"/>
</dbReference>
<dbReference type="AlphaFoldDB" id="A0A063KX76"/>
<proteinExistence type="inferred from homology"/>
<keyword evidence="5" id="KW-0482">Metalloprotease</keyword>
<evidence type="ECO:0000256" key="2">
    <source>
        <dbReference type="ARBA" id="ARBA00022723"/>
    </source>
</evidence>
<evidence type="ECO:0000313" key="12">
    <source>
        <dbReference type="Proteomes" id="UP000322915"/>
    </source>
</evidence>
<dbReference type="Pfam" id="PF20582">
    <property type="entry name" value="UPF0758_N"/>
    <property type="match status" value="1"/>
</dbReference>
<dbReference type="GO" id="GO:0046872">
    <property type="term" value="F:metal ion binding"/>
    <property type="evidence" value="ECO:0007669"/>
    <property type="project" value="UniProtKB-KW"/>
</dbReference>
<evidence type="ECO:0000256" key="3">
    <source>
        <dbReference type="ARBA" id="ARBA00022801"/>
    </source>
</evidence>
<dbReference type="EMBL" id="SEUK01000046">
    <property type="protein sequence ID" value="KAA1161585.1"/>
    <property type="molecule type" value="Genomic_DNA"/>
</dbReference>
<dbReference type="NCBIfam" id="TIGR00608">
    <property type="entry name" value="radc"/>
    <property type="match status" value="1"/>
</dbReference>
<dbReference type="NCBIfam" id="NF000642">
    <property type="entry name" value="PRK00024.1"/>
    <property type="match status" value="1"/>
</dbReference>
<evidence type="ECO:0000259" key="7">
    <source>
        <dbReference type="PROSITE" id="PS50249"/>
    </source>
</evidence>
<dbReference type="InterPro" id="IPR046778">
    <property type="entry name" value="UPF0758_N"/>
</dbReference>
<accession>A0A063KX76</accession>
<dbReference type="GO" id="GO:0006508">
    <property type="term" value="P:proteolysis"/>
    <property type="evidence" value="ECO:0007669"/>
    <property type="project" value="UniProtKB-KW"/>
</dbReference>
<protein>
    <submittedName>
        <fullName evidence="9">JAB domain-containing protein</fullName>
    </submittedName>
</protein>
<evidence type="ECO:0000313" key="8">
    <source>
        <dbReference type="EMBL" id="KAA1150263.1"/>
    </source>
</evidence>
<keyword evidence="3" id="KW-0378">Hydrolase</keyword>
<dbReference type="RefSeq" id="WP_007378615.1">
    <property type="nucleotide sequence ID" value="NZ_JBBMQV010000004.1"/>
</dbReference>
<dbReference type="InterPro" id="IPR025657">
    <property type="entry name" value="RadC_JAB"/>
</dbReference>
<evidence type="ECO:0000313" key="10">
    <source>
        <dbReference type="EMBL" id="KDC53465.1"/>
    </source>
</evidence>
<dbReference type="OrthoDB" id="9804482at2"/>
<dbReference type="InterPro" id="IPR001405">
    <property type="entry name" value="UPF0758"/>
</dbReference>
<dbReference type="InterPro" id="IPR020891">
    <property type="entry name" value="UPF0758_CS"/>
</dbReference>
<evidence type="ECO:0000256" key="4">
    <source>
        <dbReference type="ARBA" id="ARBA00022833"/>
    </source>
</evidence>
<comment type="caution">
    <text evidence="9">The sequence shown here is derived from an EMBL/GenBank/DDBJ whole genome shotgun (WGS) entry which is preliminary data.</text>
</comment>
<evidence type="ECO:0000313" key="9">
    <source>
        <dbReference type="EMBL" id="KAA1161585.1"/>
    </source>
</evidence>
<keyword evidence="1" id="KW-0645">Protease</keyword>
<dbReference type="PROSITE" id="PS01302">
    <property type="entry name" value="UPF0758"/>
    <property type="match status" value="1"/>
</dbReference>
<evidence type="ECO:0000256" key="6">
    <source>
        <dbReference type="RuleBase" id="RU003797"/>
    </source>
</evidence>
<evidence type="ECO:0000313" key="11">
    <source>
        <dbReference type="Proteomes" id="UP000027154"/>
    </source>
</evidence>
<evidence type="ECO:0000256" key="1">
    <source>
        <dbReference type="ARBA" id="ARBA00022670"/>
    </source>
</evidence>
<gene>
    <name evidence="10" type="ORF">DC53_01160</name>
    <name evidence="9" type="ORF">EU508_07090</name>
    <name evidence="8" type="ORF">EU509_19230</name>
</gene>
<feature type="domain" description="MPN" evidence="7">
    <location>
        <begin position="102"/>
        <end position="224"/>
    </location>
</feature>
<evidence type="ECO:0000313" key="13">
    <source>
        <dbReference type="Proteomes" id="UP000324162"/>
    </source>
</evidence>
<comment type="similarity">
    <text evidence="6">Belongs to the UPF0758 family.</text>
</comment>
<reference evidence="12 13" key="2">
    <citation type="submission" date="2019-01" db="EMBL/GenBank/DDBJ databases">
        <title>Genome sequences of marine Pseudoalteromonas species.</title>
        <authorList>
            <person name="Boraston A.B."/>
            <person name="Hehemann J.-H."/>
            <person name="Vickers C.J."/>
            <person name="Salama-Alber O."/>
            <person name="Abe K."/>
            <person name="Hettle A.J."/>
        </authorList>
    </citation>
    <scope>NUCLEOTIDE SEQUENCE [LARGE SCALE GENOMIC DNA]</scope>
    <source>
        <strain evidence="9 13">PS42</strain>
        <strain evidence="8 12">PS47</strain>
    </source>
</reference>
<dbReference type="CDD" id="cd08071">
    <property type="entry name" value="MPN_DUF2466"/>
    <property type="match status" value="1"/>
</dbReference>
<sequence length="224" mass="24972">MQLTALPNSLRPREKLIEKGAKALSDAELLAIFLRTGLPGMNVIELAQHLLNENKTLHNLFNASIEEFCSQKGLGTAKYVQLQAVLELSQRYMQERCQRDAVFNSPNSVYDYLTIQMRGLQQEVFMVLYLDSQNRLVKDEILFYGTINSASVYPREVVKAALKNNAAAVIFAHNHPSGIAEPSQADKLITNKLQQALQLVDISVLDHIIVGGETCVSFAERGLI</sequence>
<keyword evidence="4" id="KW-0862">Zinc</keyword>
<keyword evidence="2" id="KW-0479">Metal-binding</keyword>
<dbReference type="Gene3D" id="3.40.140.10">
    <property type="entry name" value="Cytidine Deaminase, domain 2"/>
    <property type="match status" value="1"/>
</dbReference>
<keyword evidence="12" id="KW-1185">Reference proteome</keyword>
<dbReference type="Proteomes" id="UP000324162">
    <property type="component" value="Unassembled WGS sequence"/>
</dbReference>
<dbReference type="Pfam" id="PF04002">
    <property type="entry name" value="RadC"/>
    <property type="match status" value="1"/>
</dbReference>
<dbReference type="Proteomes" id="UP000322915">
    <property type="component" value="Unassembled WGS sequence"/>
</dbReference>
<dbReference type="GO" id="GO:0008237">
    <property type="term" value="F:metallopeptidase activity"/>
    <property type="evidence" value="ECO:0007669"/>
    <property type="project" value="UniProtKB-KW"/>
</dbReference>
<dbReference type="InterPro" id="IPR010994">
    <property type="entry name" value="RuvA_2-like"/>
</dbReference>
<reference evidence="10 11" key="1">
    <citation type="submission" date="2014-04" db="EMBL/GenBank/DDBJ databases">
        <title>Pseudoalteromonas galatheae sp. nov., isolated from a deep-sea polychaete near Canal Concepcion, Chile.</title>
        <authorList>
            <person name="Machado H.R."/>
            <person name="Gram L."/>
            <person name="Vynne N.G."/>
        </authorList>
    </citation>
    <scope>NUCLEOTIDE SEQUENCE [LARGE SCALE GENOMIC DNA]</scope>
    <source>
        <strain evidence="10 11">KMM216</strain>
    </source>
</reference>
<evidence type="ECO:0000256" key="5">
    <source>
        <dbReference type="ARBA" id="ARBA00023049"/>
    </source>
</evidence>